<comment type="caution">
    <text evidence="10">Lacks conserved residue(s) required for the propagation of feature annotation.</text>
</comment>
<feature type="transmembrane region" description="Helical" evidence="10">
    <location>
        <begin position="476"/>
        <end position="497"/>
    </location>
</feature>
<feature type="transmembrane region" description="Helical" evidence="10">
    <location>
        <begin position="297"/>
        <end position="317"/>
    </location>
</feature>
<evidence type="ECO:0000256" key="7">
    <source>
        <dbReference type="ARBA" id="ARBA00022989"/>
    </source>
</evidence>
<dbReference type="GO" id="GO:0005886">
    <property type="term" value="C:plasma membrane"/>
    <property type="evidence" value="ECO:0007669"/>
    <property type="project" value="UniProtKB-SubCell"/>
</dbReference>
<keyword evidence="8 10" id="KW-0406">Ion transport</keyword>
<feature type="domain" description="K+ potassium transporter C-terminal" evidence="12">
    <location>
        <begin position="527"/>
        <end position="746"/>
    </location>
</feature>
<gene>
    <name evidence="13" type="ORF">PVL29_013590</name>
</gene>
<feature type="transmembrane region" description="Helical" evidence="10">
    <location>
        <begin position="192"/>
        <end position="211"/>
    </location>
</feature>
<evidence type="ECO:0000256" key="10">
    <source>
        <dbReference type="RuleBase" id="RU321113"/>
    </source>
</evidence>
<evidence type="ECO:0000313" key="14">
    <source>
        <dbReference type="Proteomes" id="UP001168098"/>
    </source>
</evidence>
<evidence type="ECO:0000259" key="11">
    <source>
        <dbReference type="Pfam" id="PF02705"/>
    </source>
</evidence>
<organism evidence="13 14">
    <name type="scientific">Vitis rotundifolia</name>
    <name type="common">Muscadine grape</name>
    <dbReference type="NCBI Taxonomy" id="103349"/>
    <lineage>
        <taxon>Eukaryota</taxon>
        <taxon>Viridiplantae</taxon>
        <taxon>Streptophyta</taxon>
        <taxon>Embryophyta</taxon>
        <taxon>Tracheophyta</taxon>
        <taxon>Spermatophyta</taxon>
        <taxon>Magnoliopsida</taxon>
        <taxon>eudicotyledons</taxon>
        <taxon>Gunneridae</taxon>
        <taxon>Pentapetalae</taxon>
        <taxon>rosids</taxon>
        <taxon>Vitales</taxon>
        <taxon>Vitaceae</taxon>
        <taxon>Viteae</taxon>
        <taxon>Vitis</taxon>
    </lineage>
</organism>
<evidence type="ECO:0000256" key="4">
    <source>
        <dbReference type="ARBA" id="ARBA00022538"/>
    </source>
</evidence>
<dbReference type="Pfam" id="PF22776">
    <property type="entry name" value="K_trans_C"/>
    <property type="match status" value="1"/>
</dbReference>
<evidence type="ECO:0000256" key="8">
    <source>
        <dbReference type="ARBA" id="ARBA00023065"/>
    </source>
</evidence>
<proteinExistence type="inferred from homology"/>
<keyword evidence="14" id="KW-1185">Reference proteome</keyword>
<keyword evidence="3" id="KW-0813">Transport</keyword>
<keyword evidence="4 10" id="KW-0633">Potassium transport</keyword>
<feature type="transmembrane region" description="Helical" evidence="10">
    <location>
        <begin position="218"/>
        <end position="240"/>
    </location>
</feature>
<dbReference type="NCBIfam" id="TIGR00794">
    <property type="entry name" value="kup"/>
    <property type="match status" value="1"/>
</dbReference>
<evidence type="ECO:0000259" key="12">
    <source>
        <dbReference type="Pfam" id="PF22776"/>
    </source>
</evidence>
<dbReference type="InterPro" id="IPR053952">
    <property type="entry name" value="K_trans_C"/>
</dbReference>
<keyword evidence="9 10" id="KW-0472">Membrane</keyword>
<accession>A0AA38ZMA1</accession>
<evidence type="ECO:0000256" key="1">
    <source>
        <dbReference type="ARBA" id="ARBA00004651"/>
    </source>
</evidence>
<dbReference type="EMBL" id="JARBHA010000010">
    <property type="protein sequence ID" value="KAJ9691459.1"/>
    <property type="molecule type" value="Genomic_DNA"/>
</dbReference>
<dbReference type="GO" id="GO:0015079">
    <property type="term" value="F:potassium ion transmembrane transporter activity"/>
    <property type="evidence" value="ECO:0007669"/>
    <property type="project" value="UniProtKB-UniRule"/>
</dbReference>
<evidence type="ECO:0000256" key="5">
    <source>
        <dbReference type="ARBA" id="ARBA00022692"/>
    </source>
</evidence>
<feature type="transmembrane region" description="Helical" evidence="10">
    <location>
        <begin position="446"/>
        <end position="464"/>
    </location>
</feature>
<dbReference type="Proteomes" id="UP001168098">
    <property type="component" value="Unassembled WGS sequence"/>
</dbReference>
<sequence>MDPESASSTRDSKLKLYTTTLCLAYQSFGVIYGDLSISPIYVYKSTFSGRLRLHEGNDEILGVLSLVFWTLTLIPLCKYIIFVLGADDNGEGGTFALYSLLCRHAKVGLLSTCHASDDNASFYNSGPSLKETRSSSILKQFLEKHWSSQIVLLLFVLLGTGMVIGDGVLTPSMSVLSAVDGVKVKIPNLHESYTVCIACVILVGLFALQHYGTHRVGFLFAPILIAWLLSISGVGIYNILHWNPRIVSGLSPYYAYNFFKETGKDGWRSLGGIVLCITGAEAMFADLGHFSQISIRLAFTLFVYPCLILAYMGEAAYLSRHKEDLQRSFYKAIPDVIFWPVFIIATLATVVGSQALISATFSIISQCRALGCFPRVRIIHTSNQIHGQIYIPEVNWILMFLCLSVVIGFRDTVMIGNAYGLAVIIVMLITTCLMFLVIVMVWKRTILVAITFVIIFGSIELLYFSACITKIHKGGWVPIVLSLIVLFVMSIWHYGTLKKRSFELQNKVGLDTLLTLGPSLGINRVRGICLIYSNVVSGVPPMFAHFVTNFPAFHEILIFVTIQSLTVPKVPAEEQVLVSRIGSPEYRLFRCIVRYGYRDVRKDTYAFEGHVLNSVAEFLKGNSDGCVESGAYGGEMTAIRQPSSQLVDVVIRQPENGAAAGGTSRRKVRFSGVGFNKEVEELEAAREAGLAYMMGNTCVMAFETSSYLKKFVIDIVYGFLRRNCRRPATSLGVPHTSLIEVGMVYRV</sequence>
<feature type="transmembrane region" description="Helical" evidence="10">
    <location>
        <begin position="63"/>
        <end position="84"/>
    </location>
</feature>
<evidence type="ECO:0000256" key="9">
    <source>
        <dbReference type="ARBA" id="ARBA00023136"/>
    </source>
</evidence>
<dbReference type="AlphaFoldDB" id="A0AA38ZMA1"/>
<evidence type="ECO:0000256" key="6">
    <source>
        <dbReference type="ARBA" id="ARBA00022958"/>
    </source>
</evidence>
<feature type="domain" description="K+ potassium transporter integral membrane" evidence="11">
    <location>
        <begin position="23"/>
        <end position="514"/>
    </location>
</feature>
<comment type="subcellular location">
    <subcellularLocation>
        <location evidence="1">Cell membrane</location>
        <topology evidence="1">Multi-pass membrane protein</topology>
    </subcellularLocation>
    <subcellularLocation>
        <location evidence="10">Membrane</location>
        <topology evidence="10">Multi-pass membrane protein</topology>
    </subcellularLocation>
</comment>
<dbReference type="InterPro" id="IPR053951">
    <property type="entry name" value="K_trans_N"/>
</dbReference>
<evidence type="ECO:0000256" key="3">
    <source>
        <dbReference type="ARBA" id="ARBA00022448"/>
    </source>
</evidence>
<comment type="similarity">
    <text evidence="2 10">Belongs to the HAK/KUP transporter (TC 2.A.72.3) family.</text>
</comment>
<feature type="transmembrane region" description="Helical" evidence="10">
    <location>
        <begin position="21"/>
        <end position="43"/>
    </location>
</feature>
<comment type="function">
    <text evidence="10">Potassium transporter.</text>
</comment>
<feature type="transmembrane region" description="Helical" evidence="10">
    <location>
        <begin position="385"/>
        <end position="407"/>
    </location>
</feature>
<feature type="transmembrane region" description="Helical" evidence="10">
    <location>
        <begin position="419"/>
        <end position="439"/>
    </location>
</feature>
<keyword evidence="5 10" id="KW-0812">Transmembrane</keyword>
<name>A0AA38ZMA1_VITRO</name>
<dbReference type="PANTHER" id="PTHR30540">
    <property type="entry name" value="OSMOTIC STRESS POTASSIUM TRANSPORTER"/>
    <property type="match status" value="1"/>
</dbReference>
<evidence type="ECO:0000313" key="13">
    <source>
        <dbReference type="EMBL" id="KAJ9691459.1"/>
    </source>
</evidence>
<dbReference type="InterPro" id="IPR003855">
    <property type="entry name" value="K+_transporter"/>
</dbReference>
<feature type="transmembrane region" description="Helical" evidence="10">
    <location>
        <begin position="337"/>
        <end position="364"/>
    </location>
</feature>
<reference evidence="13 14" key="1">
    <citation type="journal article" date="2023" name="BMC Biotechnol.">
        <title>Vitis rotundifolia cv Carlos genome sequencing.</title>
        <authorList>
            <person name="Huff M."/>
            <person name="Hulse-Kemp A."/>
            <person name="Scheffler B."/>
            <person name="Youngblood R."/>
            <person name="Simpson S."/>
            <person name="Babiker E."/>
            <person name="Staton M."/>
        </authorList>
    </citation>
    <scope>NUCLEOTIDE SEQUENCE [LARGE SCALE GENOMIC DNA]</scope>
    <source>
        <tissue evidence="13">Leaf</tissue>
    </source>
</reference>
<keyword evidence="7 10" id="KW-1133">Transmembrane helix</keyword>
<protein>
    <recommendedName>
        <fullName evidence="10">Potassium transporter</fullName>
    </recommendedName>
</protein>
<feature type="transmembrane region" description="Helical" evidence="10">
    <location>
        <begin position="150"/>
        <end position="172"/>
    </location>
</feature>
<evidence type="ECO:0000256" key="2">
    <source>
        <dbReference type="ARBA" id="ARBA00008440"/>
    </source>
</evidence>
<dbReference type="Pfam" id="PF02705">
    <property type="entry name" value="K_trans"/>
    <property type="match status" value="1"/>
</dbReference>
<keyword evidence="6 10" id="KW-0630">Potassium</keyword>
<dbReference type="PANTHER" id="PTHR30540:SF88">
    <property type="entry name" value="POTASSIUM TRANSPORTER 13-RELATED"/>
    <property type="match status" value="1"/>
</dbReference>
<comment type="caution">
    <text evidence="13">The sequence shown here is derived from an EMBL/GenBank/DDBJ whole genome shotgun (WGS) entry which is preliminary data.</text>
</comment>